<dbReference type="GO" id="GO:0004803">
    <property type="term" value="F:transposase activity"/>
    <property type="evidence" value="ECO:0007669"/>
    <property type="project" value="InterPro"/>
</dbReference>
<dbReference type="EMBL" id="LOTN01000032">
    <property type="protein sequence ID" value="KUZ90019.1"/>
    <property type="molecule type" value="Genomic_DNA"/>
</dbReference>
<dbReference type="GO" id="GO:0006313">
    <property type="term" value="P:DNA transposition"/>
    <property type="evidence" value="ECO:0007669"/>
    <property type="project" value="InterPro"/>
</dbReference>
<dbReference type="NCBIfam" id="NF047595">
    <property type="entry name" value="IS66_ISRel24_TnpA"/>
    <property type="match status" value="1"/>
</dbReference>
<organism evidence="1 2">
    <name type="scientific">Burkholderia ubonensis</name>
    <dbReference type="NCBI Taxonomy" id="101571"/>
    <lineage>
        <taxon>Bacteria</taxon>
        <taxon>Pseudomonadati</taxon>
        <taxon>Pseudomonadota</taxon>
        <taxon>Betaproteobacteria</taxon>
        <taxon>Burkholderiales</taxon>
        <taxon>Burkholderiaceae</taxon>
        <taxon>Burkholderia</taxon>
        <taxon>Burkholderia cepacia complex</taxon>
    </lineage>
</organism>
<sequence length="167" mass="18245">MFNERGQVCMNEQDGGLQSRLVVDLKRDGRRKYDEDAKRELIQACLKPGVSIARTAMEHDINPNLVRTWISKYQREQAAGEIVSSATESSREARVELSTASVPEESAFMQVVTSAAAPTPAKSAAVFSLNVRLPNGVSLELSQANFDELTMLVQMLGRLPCSGSTKG</sequence>
<name>A0A102MGL5_9BURK</name>
<evidence type="ECO:0000313" key="1">
    <source>
        <dbReference type="EMBL" id="KUZ90019.1"/>
    </source>
</evidence>
<dbReference type="SUPFAM" id="SSF46689">
    <property type="entry name" value="Homeodomain-like"/>
    <property type="match status" value="1"/>
</dbReference>
<dbReference type="Pfam" id="PF01527">
    <property type="entry name" value="HTH_Tnp_1"/>
    <property type="match status" value="1"/>
</dbReference>
<reference evidence="1 2" key="1">
    <citation type="submission" date="2015-11" db="EMBL/GenBank/DDBJ databases">
        <title>Expanding the genomic diversity of Burkholderia species for the development of highly accurate diagnostics.</title>
        <authorList>
            <person name="Sahl J."/>
            <person name="Keim P."/>
            <person name="Wagner D."/>
        </authorList>
    </citation>
    <scope>NUCLEOTIDE SEQUENCE [LARGE SCALE GENOMIC DNA]</scope>
    <source>
        <strain evidence="1 2">RF32-BP4</strain>
    </source>
</reference>
<evidence type="ECO:0000313" key="2">
    <source>
        <dbReference type="Proteomes" id="UP000065521"/>
    </source>
</evidence>
<comment type="caution">
    <text evidence="1">The sequence shown here is derived from an EMBL/GenBank/DDBJ whole genome shotgun (WGS) entry which is preliminary data.</text>
</comment>
<protein>
    <submittedName>
        <fullName evidence="1">Transposase</fullName>
    </submittedName>
</protein>
<gene>
    <name evidence="1" type="ORF">WI38_15175</name>
</gene>
<dbReference type="AlphaFoldDB" id="A0A102MGL5"/>
<dbReference type="Proteomes" id="UP000065521">
    <property type="component" value="Unassembled WGS sequence"/>
</dbReference>
<accession>A0A102MGL5</accession>
<dbReference type="InterPro" id="IPR009057">
    <property type="entry name" value="Homeodomain-like_sf"/>
</dbReference>
<dbReference type="InterPro" id="IPR002514">
    <property type="entry name" value="Transposase_8"/>
</dbReference>
<dbReference type="GO" id="GO:0003677">
    <property type="term" value="F:DNA binding"/>
    <property type="evidence" value="ECO:0007669"/>
    <property type="project" value="InterPro"/>
</dbReference>
<proteinExistence type="predicted"/>